<dbReference type="EMBL" id="JASPKZ010004952">
    <property type="protein sequence ID" value="KAJ9589308.1"/>
    <property type="molecule type" value="Genomic_DNA"/>
</dbReference>
<name>A0AAD7ZYW8_DIPPU</name>
<evidence type="ECO:0000313" key="2">
    <source>
        <dbReference type="EMBL" id="KAJ9589308.1"/>
    </source>
</evidence>
<reference evidence="2" key="1">
    <citation type="journal article" date="2023" name="IScience">
        <title>Live-bearing cockroach genome reveals convergent evolutionary mechanisms linked to viviparity in insects and beyond.</title>
        <authorList>
            <person name="Fouks B."/>
            <person name="Harrison M.C."/>
            <person name="Mikhailova A.A."/>
            <person name="Marchal E."/>
            <person name="English S."/>
            <person name="Carruthers M."/>
            <person name="Jennings E.C."/>
            <person name="Chiamaka E.L."/>
            <person name="Frigard R.A."/>
            <person name="Pippel M."/>
            <person name="Attardo G.M."/>
            <person name="Benoit J.B."/>
            <person name="Bornberg-Bauer E."/>
            <person name="Tobe S.S."/>
        </authorList>
    </citation>
    <scope>NUCLEOTIDE SEQUENCE</scope>
    <source>
        <strain evidence="2">Stay&amp;Tobe</strain>
    </source>
</reference>
<dbReference type="Proteomes" id="UP001233999">
    <property type="component" value="Unassembled WGS sequence"/>
</dbReference>
<accession>A0AAD7ZYW8</accession>
<organism evidence="2 3">
    <name type="scientific">Diploptera punctata</name>
    <name type="common">Pacific beetle cockroach</name>
    <dbReference type="NCBI Taxonomy" id="6984"/>
    <lineage>
        <taxon>Eukaryota</taxon>
        <taxon>Metazoa</taxon>
        <taxon>Ecdysozoa</taxon>
        <taxon>Arthropoda</taxon>
        <taxon>Hexapoda</taxon>
        <taxon>Insecta</taxon>
        <taxon>Pterygota</taxon>
        <taxon>Neoptera</taxon>
        <taxon>Polyneoptera</taxon>
        <taxon>Dictyoptera</taxon>
        <taxon>Blattodea</taxon>
        <taxon>Blaberoidea</taxon>
        <taxon>Blaberidae</taxon>
        <taxon>Diplopterinae</taxon>
        <taxon>Diploptera</taxon>
    </lineage>
</organism>
<sequence length="342" mass="39347">IYSSQNLAMADVQHPGPDIKELPTVFQDVSIQTSMEFEGTPRFSLPYVPYVPPYPIGMVSIFETEVVESKEPNLFEQVKSAYVRKYQQPDDFAEEELDLSEDVNYKLNTEPFMFSREQESEPVKQPEIEDQKISTPEELSSYTSSKSEIGETISKYQVLEKNIYGVDTAAPLPGKYDETFEATVRELNRDSERSIFEVIEDCNRVNIQRSYFLAWKQFGYEIISWAISKAFEEIPIIKEKIVKEVIVESVEDVFRGIDIASYAVENVLEKVFTKIAERGNLDKQELDVMKNKTASNIEACFEIMEEVVIKENSEEIDNNSVSIVREAIEEAIEKCFHIKNKN</sequence>
<keyword evidence="3" id="KW-1185">Reference proteome</keyword>
<comment type="caution">
    <text evidence="2">The sequence shown here is derived from an EMBL/GenBank/DDBJ whole genome shotgun (WGS) entry which is preliminary data.</text>
</comment>
<reference evidence="2" key="2">
    <citation type="submission" date="2023-05" db="EMBL/GenBank/DDBJ databases">
        <authorList>
            <person name="Fouks B."/>
        </authorList>
    </citation>
    <scope>NUCLEOTIDE SEQUENCE</scope>
    <source>
        <strain evidence="2">Stay&amp;Tobe</strain>
        <tissue evidence="2">Testes</tissue>
    </source>
</reference>
<protein>
    <submittedName>
        <fullName evidence="2">Uncharacterized protein</fullName>
    </submittedName>
</protein>
<gene>
    <name evidence="2" type="ORF">L9F63_017484</name>
</gene>
<evidence type="ECO:0000313" key="3">
    <source>
        <dbReference type="Proteomes" id="UP001233999"/>
    </source>
</evidence>
<evidence type="ECO:0000256" key="1">
    <source>
        <dbReference type="SAM" id="MobiDB-lite"/>
    </source>
</evidence>
<feature type="compositionally biased region" description="Basic and acidic residues" evidence="1">
    <location>
        <begin position="116"/>
        <end position="132"/>
    </location>
</feature>
<feature type="region of interest" description="Disordered" evidence="1">
    <location>
        <begin position="116"/>
        <end position="141"/>
    </location>
</feature>
<proteinExistence type="predicted"/>
<feature type="non-terminal residue" evidence="2">
    <location>
        <position position="342"/>
    </location>
</feature>
<dbReference type="AlphaFoldDB" id="A0AAD7ZYW8"/>